<comment type="caution">
    <text evidence="2">The sequence shown here is derived from an EMBL/GenBank/DDBJ whole genome shotgun (WGS) entry which is preliminary data.</text>
</comment>
<proteinExistence type="predicted"/>
<gene>
    <name evidence="2" type="ORF">NPIL_498121</name>
</gene>
<reference evidence="2" key="1">
    <citation type="submission" date="2020-08" db="EMBL/GenBank/DDBJ databases">
        <title>Multicomponent nature underlies the extraordinary mechanical properties of spider dragline silk.</title>
        <authorList>
            <person name="Kono N."/>
            <person name="Nakamura H."/>
            <person name="Mori M."/>
            <person name="Yoshida Y."/>
            <person name="Ohtoshi R."/>
            <person name="Malay A.D."/>
            <person name="Moran D.A.P."/>
            <person name="Tomita M."/>
            <person name="Numata K."/>
            <person name="Arakawa K."/>
        </authorList>
    </citation>
    <scope>NUCLEOTIDE SEQUENCE</scope>
</reference>
<dbReference type="EMBL" id="BMAW01044437">
    <property type="protein sequence ID" value="GFS44566.1"/>
    <property type="molecule type" value="Genomic_DNA"/>
</dbReference>
<protein>
    <submittedName>
        <fullName evidence="2">Uncharacterized protein</fullName>
    </submittedName>
</protein>
<keyword evidence="3" id="KW-1185">Reference proteome</keyword>
<organism evidence="2 3">
    <name type="scientific">Nephila pilipes</name>
    <name type="common">Giant wood spider</name>
    <name type="synonym">Nephila maculata</name>
    <dbReference type="NCBI Taxonomy" id="299642"/>
    <lineage>
        <taxon>Eukaryota</taxon>
        <taxon>Metazoa</taxon>
        <taxon>Ecdysozoa</taxon>
        <taxon>Arthropoda</taxon>
        <taxon>Chelicerata</taxon>
        <taxon>Arachnida</taxon>
        <taxon>Araneae</taxon>
        <taxon>Araneomorphae</taxon>
        <taxon>Entelegynae</taxon>
        <taxon>Araneoidea</taxon>
        <taxon>Nephilidae</taxon>
        <taxon>Nephila</taxon>
    </lineage>
</organism>
<keyword evidence="1" id="KW-0175">Coiled coil</keyword>
<name>A0A8X6IGW8_NEPPI</name>
<dbReference type="AlphaFoldDB" id="A0A8X6IGW8"/>
<evidence type="ECO:0000256" key="1">
    <source>
        <dbReference type="SAM" id="Coils"/>
    </source>
</evidence>
<feature type="coiled-coil region" evidence="1">
    <location>
        <begin position="43"/>
        <end position="77"/>
    </location>
</feature>
<dbReference type="Proteomes" id="UP000887013">
    <property type="component" value="Unassembled WGS sequence"/>
</dbReference>
<evidence type="ECO:0000313" key="3">
    <source>
        <dbReference type="Proteomes" id="UP000887013"/>
    </source>
</evidence>
<sequence>MVRFDRSIISIYNSIMSDLESMSNVENTSSMENLSNQENVSDVERLVTENASLKSKVNELENQLEDLKNTLRDRLRLDQTSTTPAHTSLDFPIPKQHFVVLLYEGDQLLS</sequence>
<evidence type="ECO:0000313" key="2">
    <source>
        <dbReference type="EMBL" id="GFS44566.1"/>
    </source>
</evidence>
<accession>A0A8X6IGW8</accession>